<dbReference type="OrthoDB" id="8443828at2"/>
<reference evidence="1 2" key="1">
    <citation type="submission" date="2018-02" db="EMBL/GenBank/DDBJ databases">
        <title>Whole genome sequencing of endophytic bacterium.</title>
        <authorList>
            <person name="Eedara R."/>
            <person name="Podile A.R."/>
        </authorList>
    </citation>
    <scope>NUCLEOTIDE SEQUENCE [LARGE SCALE GENOMIC DNA]</scope>
    <source>
        <strain evidence="1 2">RP1T</strain>
    </source>
</reference>
<evidence type="ECO:0000313" key="2">
    <source>
        <dbReference type="Proteomes" id="UP000237682"/>
    </source>
</evidence>
<proteinExistence type="predicted"/>
<dbReference type="Proteomes" id="UP000237682">
    <property type="component" value="Unassembled WGS sequence"/>
</dbReference>
<organism evidence="1 2">
    <name type="scientific">Labrys okinawensis</name>
    <dbReference type="NCBI Taxonomy" id="346911"/>
    <lineage>
        <taxon>Bacteria</taxon>
        <taxon>Pseudomonadati</taxon>
        <taxon>Pseudomonadota</taxon>
        <taxon>Alphaproteobacteria</taxon>
        <taxon>Hyphomicrobiales</taxon>
        <taxon>Xanthobacteraceae</taxon>
        <taxon>Labrys</taxon>
    </lineage>
</organism>
<protein>
    <submittedName>
        <fullName evidence="1">Uncharacterized protein</fullName>
    </submittedName>
</protein>
<evidence type="ECO:0000313" key="1">
    <source>
        <dbReference type="EMBL" id="PRH85503.1"/>
    </source>
</evidence>
<name>A0A2S9Q817_9HYPH</name>
<keyword evidence="2" id="KW-1185">Reference proteome</keyword>
<comment type="caution">
    <text evidence="1">The sequence shown here is derived from an EMBL/GenBank/DDBJ whole genome shotgun (WGS) entry which is preliminary data.</text>
</comment>
<gene>
    <name evidence="1" type="ORF">C5L14_21175</name>
</gene>
<accession>A0A2S9Q817</accession>
<dbReference type="AlphaFoldDB" id="A0A2S9Q817"/>
<dbReference type="EMBL" id="PUEJ01000008">
    <property type="protein sequence ID" value="PRH85503.1"/>
    <property type="molecule type" value="Genomic_DNA"/>
</dbReference>
<sequence length="168" mass="18649">MRPSPFLKIRQREPSGRLQRESVAEITATATRNRIRVGVRPGDARSQLAGSVFGRLCLQQEINARQYEAGCRFGVTVVRYAKVMGFASLNPRSLDMLMLGGGGHGEEAGDAEAIAQARRRYEDMFTALNDAPDGKRYLRALKTCILQNQHAELGDLRCGLNILCRLWG</sequence>
<dbReference type="RefSeq" id="WP_105864063.1">
    <property type="nucleotide sequence ID" value="NZ_PUEJ01000008.1"/>
</dbReference>